<reference evidence="5 6" key="1">
    <citation type="submission" date="2021-03" db="EMBL/GenBank/DDBJ databases">
        <title>Sequencing the genomes of 1000 actinobacteria strains.</title>
        <authorList>
            <person name="Klenk H.-P."/>
        </authorList>
    </citation>
    <scope>NUCLEOTIDE SEQUENCE [LARGE SCALE GENOMIC DNA]</scope>
    <source>
        <strain evidence="5 6">DSM 15454</strain>
    </source>
</reference>
<dbReference type="GO" id="GO:0003677">
    <property type="term" value="F:DNA binding"/>
    <property type="evidence" value="ECO:0007669"/>
    <property type="project" value="UniProtKB-KW"/>
</dbReference>
<dbReference type="RefSeq" id="WP_209910232.1">
    <property type="nucleotide sequence ID" value="NZ_BAAAMI010000023.1"/>
</dbReference>
<keyword evidence="2 5" id="KW-0238">DNA-binding</keyword>
<dbReference type="InterPro" id="IPR036388">
    <property type="entry name" value="WH-like_DNA-bd_sf"/>
</dbReference>
<evidence type="ECO:0000256" key="2">
    <source>
        <dbReference type="ARBA" id="ARBA00023125"/>
    </source>
</evidence>
<dbReference type="EMBL" id="JAGIOE010000001">
    <property type="protein sequence ID" value="MBP2375931.1"/>
    <property type="molecule type" value="Genomic_DNA"/>
</dbReference>
<keyword evidence="3" id="KW-0804">Transcription</keyword>
<organism evidence="5 6">
    <name type="scientific">Paeniglutamicibacter psychrophenolicus</name>
    <dbReference type="NCBI Taxonomy" id="257454"/>
    <lineage>
        <taxon>Bacteria</taxon>
        <taxon>Bacillati</taxon>
        <taxon>Actinomycetota</taxon>
        <taxon>Actinomycetes</taxon>
        <taxon>Micrococcales</taxon>
        <taxon>Micrococcaceae</taxon>
        <taxon>Paeniglutamicibacter</taxon>
    </lineage>
</organism>
<dbReference type="SMART" id="SM00421">
    <property type="entry name" value="HTH_LUXR"/>
    <property type="match status" value="1"/>
</dbReference>
<gene>
    <name evidence="5" type="ORF">JOF46_003843</name>
</gene>
<dbReference type="InterPro" id="IPR000792">
    <property type="entry name" value="Tscrpt_reg_LuxR_C"/>
</dbReference>
<dbReference type="PANTHER" id="PTHR44688:SF16">
    <property type="entry name" value="DNA-BINDING TRANSCRIPTIONAL ACTIVATOR DEVR_DOSR"/>
    <property type="match status" value="1"/>
</dbReference>
<dbReference type="SUPFAM" id="SSF46894">
    <property type="entry name" value="C-terminal effector domain of the bipartite response regulators"/>
    <property type="match status" value="1"/>
</dbReference>
<dbReference type="PANTHER" id="PTHR44688">
    <property type="entry name" value="DNA-BINDING TRANSCRIPTIONAL ACTIVATOR DEVR_DOSR"/>
    <property type="match status" value="1"/>
</dbReference>
<evidence type="ECO:0000313" key="5">
    <source>
        <dbReference type="EMBL" id="MBP2375931.1"/>
    </source>
</evidence>
<keyword evidence="6" id="KW-1185">Reference proteome</keyword>
<name>A0ABS4WIA2_9MICC</name>
<dbReference type="Pfam" id="PF00196">
    <property type="entry name" value="GerE"/>
    <property type="match status" value="1"/>
</dbReference>
<evidence type="ECO:0000313" key="6">
    <source>
        <dbReference type="Proteomes" id="UP000766570"/>
    </source>
</evidence>
<dbReference type="PRINTS" id="PR00038">
    <property type="entry name" value="HTHLUXR"/>
</dbReference>
<protein>
    <submittedName>
        <fullName evidence="5">DNA-binding CsgD family transcriptional regulator</fullName>
    </submittedName>
</protein>
<evidence type="ECO:0000256" key="1">
    <source>
        <dbReference type="ARBA" id="ARBA00023015"/>
    </source>
</evidence>
<accession>A0ABS4WIA2</accession>
<dbReference type="InterPro" id="IPR016032">
    <property type="entry name" value="Sig_transdc_resp-reg_C-effctor"/>
</dbReference>
<dbReference type="Proteomes" id="UP000766570">
    <property type="component" value="Unassembled WGS sequence"/>
</dbReference>
<evidence type="ECO:0000259" key="4">
    <source>
        <dbReference type="PROSITE" id="PS50043"/>
    </source>
</evidence>
<sequence>MMELSWHAEISNNAEVSGQSVFAELLGDSPRRQCLRELQSALGDAKTNSIVFLGEHGDDRATMVSAVQRMVVGLAEPIHVIGTPYAQHLTYGALAFLLAQLGSNEEISPTSVMRVISKHATIHGQRPVVVVQYPQLLDAPSRAVLAQMTHNRSILLVVMAEQAEFLPPEFAPVSSGRGHREIRLGALRIDEVHAALQKEFDAIPTPMVTAAVWHQSQGNPGWLHALGQDAIACGKLLLHEGYLVLGPGPWPRDGQLESMALSQIAILTVSQRNLLARIAVEQPMHIRGLVNDELMDLDHLIGWGFAQRHRGQRQLVVLSSPLLAGVLHPEPRIDSHELNTEAVPVEGNFHDFIAGESRLVDELSSSPEGFTRNLGLLLGQLRQCLICGEMQRAKTYLKCIVNEFLDNIPPAIFEILAMVNCILNVVGDRPGNDRQVLESVLAQIERDDAGYDRWLVKSMLFHLRTKDEPASSNALDFQERWSGARWWFSELLASADASAARASLIDLPPRSPKRRETMDTLVALHHGATVDWPAAGHVHAEDRSPLEKALELLLTGSNGNREQRVLDALDLLVGDDLSIFALPRSNQILADISVAGKLAVAGWLKQRRKGNAVRTGTEDVERMMQDNPVLEVLTKREKFVASAAAQGLNNQQIARDAGVSIRTVEGHLYQIYSKLALGGRRELSTLVATLRVEDRVAP</sequence>
<feature type="domain" description="HTH luxR-type" evidence="4">
    <location>
        <begin position="626"/>
        <end position="691"/>
    </location>
</feature>
<keyword evidence="1" id="KW-0805">Transcription regulation</keyword>
<dbReference type="CDD" id="cd06170">
    <property type="entry name" value="LuxR_C_like"/>
    <property type="match status" value="1"/>
</dbReference>
<comment type="caution">
    <text evidence="5">The sequence shown here is derived from an EMBL/GenBank/DDBJ whole genome shotgun (WGS) entry which is preliminary data.</text>
</comment>
<dbReference type="Gene3D" id="1.10.10.10">
    <property type="entry name" value="Winged helix-like DNA-binding domain superfamily/Winged helix DNA-binding domain"/>
    <property type="match status" value="1"/>
</dbReference>
<dbReference type="PROSITE" id="PS50043">
    <property type="entry name" value="HTH_LUXR_2"/>
    <property type="match status" value="1"/>
</dbReference>
<proteinExistence type="predicted"/>
<evidence type="ECO:0000256" key="3">
    <source>
        <dbReference type="ARBA" id="ARBA00023163"/>
    </source>
</evidence>